<evidence type="ECO:0000256" key="3">
    <source>
        <dbReference type="ARBA" id="ARBA00022692"/>
    </source>
</evidence>
<keyword evidence="3 7" id="KW-0812">Transmembrane</keyword>
<comment type="similarity">
    <text evidence="6">Belongs to the ABC-4 integral membrane protein family.</text>
</comment>
<feature type="transmembrane region" description="Helical" evidence="7">
    <location>
        <begin position="398"/>
        <end position="420"/>
    </location>
</feature>
<feature type="transmembrane region" description="Helical" evidence="7">
    <location>
        <begin position="253"/>
        <end position="277"/>
    </location>
</feature>
<evidence type="ECO:0000313" key="10">
    <source>
        <dbReference type="Proteomes" id="UP000532194"/>
    </source>
</evidence>
<evidence type="ECO:0000256" key="4">
    <source>
        <dbReference type="ARBA" id="ARBA00022989"/>
    </source>
</evidence>
<name>A0A7Y0EQZ6_9BIFI</name>
<feature type="domain" description="ABC3 transporter permease C-terminal" evidence="8">
    <location>
        <begin position="720"/>
        <end position="839"/>
    </location>
</feature>
<feature type="transmembrane region" description="Helical" evidence="7">
    <location>
        <begin position="765"/>
        <end position="789"/>
    </location>
</feature>
<evidence type="ECO:0000256" key="1">
    <source>
        <dbReference type="ARBA" id="ARBA00004651"/>
    </source>
</evidence>
<feature type="transmembrane region" description="Helical" evidence="7">
    <location>
        <begin position="479"/>
        <end position="501"/>
    </location>
</feature>
<proteinExistence type="inferred from homology"/>
<feature type="transmembrane region" description="Helical" evidence="7">
    <location>
        <begin position="719"/>
        <end position="742"/>
    </location>
</feature>
<evidence type="ECO:0000259" key="8">
    <source>
        <dbReference type="Pfam" id="PF02687"/>
    </source>
</evidence>
<dbReference type="InterPro" id="IPR050250">
    <property type="entry name" value="Macrolide_Exporter_MacB"/>
</dbReference>
<dbReference type="RefSeq" id="WP_169172384.1">
    <property type="nucleotide sequence ID" value="NZ_JAAIII010000004.1"/>
</dbReference>
<reference evidence="9 10" key="1">
    <citation type="submission" date="2020-02" db="EMBL/GenBank/DDBJ databases">
        <title>Characterization of phylogenetic diversity of novel bifidobacterial species isolated in Czech ZOOs.</title>
        <authorList>
            <person name="Lugli G.A."/>
            <person name="Vera N.B."/>
            <person name="Ventura M."/>
        </authorList>
    </citation>
    <scope>NUCLEOTIDE SEQUENCE [LARGE SCALE GENOMIC DNA]</scope>
    <source>
        <strain evidence="9 10">DSM 109957</strain>
    </source>
</reference>
<feature type="domain" description="ABC3 transporter permease C-terminal" evidence="8">
    <location>
        <begin position="257"/>
        <end position="373"/>
    </location>
</feature>
<feature type="transmembrane region" description="Helical" evidence="7">
    <location>
        <begin position="344"/>
        <end position="365"/>
    </location>
</feature>
<dbReference type="GO" id="GO:0022857">
    <property type="term" value="F:transmembrane transporter activity"/>
    <property type="evidence" value="ECO:0007669"/>
    <property type="project" value="TreeGrafter"/>
</dbReference>
<dbReference type="Pfam" id="PF02687">
    <property type="entry name" value="FtsX"/>
    <property type="match status" value="2"/>
</dbReference>
<organism evidence="9 10">
    <name type="scientific">Bifidobacterium oedipodis</name>
    <dbReference type="NCBI Taxonomy" id="2675322"/>
    <lineage>
        <taxon>Bacteria</taxon>
        <taxon>Bacillati</taxon>
        <taxon>Actinomycetota</taxon>
        <taxon>Actinomycetes</taxon>
        <taxon>Bifidobacteriales</taxon>
        <taxon>Bifidobacteriaceae</taxon>
        <taxon>Bifidobacterium</taxon>
    </lineage>
</organism>
<dbReference type="EMBL" id="JAAIII010000004">
    <property type="protein sequence ID" value="NMM94363.1"/>
    <property type="molecule type" value="Genomic_DNA"/>
</dbReference>
<keyword evidence="10" id="KW-1185">Reference proteome</keyword>
<dbReference type="PANTHER" id="PTHR30572:SF4">
    <property type="entry name" value="ABC TRANSPORTER PERMEASE YTRF"/>
    <property type="match status" value="1"/>
</dbReference>
<evidence type="ECO:0000256" key="2">
    <source>
        <dbReference type="ARBA" id="ARBA00022475"/>
    </source>
</evidence>
<keyword evidence="5 7" id="KW-0472">Membrane</keyword>
<evidence type="ECO:0000256" key="6">
    <source>
        <dbReference type="ARBA" id="ARBA00038076"/>
    </source>
</evidence>
<accession>A0A7Y0EQZ6</accession>
<protein>
    <submittedName>
        <fullName evidence="9">LigH</fullName>
    </submittedName>
</protein>
<evidence type="ECO:0000256" key="7">
    <source>
        <dbReference type="SAM" id="Phobius"/>
    </source>
</evidence>
<evidence type="ECO:0000313" key="9">
    <source>
        <dbReference type="EMBL" id="NMM94363.1"/>
    </source>
</evidence>
<feature type="transmembrane region" description="Helical" evidence="7">
    <location>
        <begin position="809"/>
        <end position="829"/>
    </location>
</feature>
<dbReference type="PANTHER" id="PTHR30572">
    <property type="entry name" value="MEMBRANE COMPONENT OF TRANSPORTER-RELATED"/>
    <property type="match status" value="1"/>
</dbReference>
<feature type="transmembrane region" description="Helical" evidence="7">
    <location>
        <begin position="298"/>
        <end position="324"/>
    </location>
</feature>
<dbReference type="InterPro" id="IPR003838">
    <property type="entry name" value="ABC3_permease_C"/>
</dbReference>
<dbReference type="GO" id="GO:0005886">
    <property type="term" value="C:plasma membrane"/>
    <property type="evidence" value="ECO:0007669"/>
    <property type="project" value="UniProtKB-SubCell"/>
</dbReference>
<keyword evidence="4 7" id="KW-1133">Transmembrane helix</keyword>
<dbReference type="Proteomes" id="UP000532194">
    <property type="component" value="Unassembled WGS sequence"/>
</dbReference>
<feature type="transmembrane region" description="Helical" evidence="7">
    <location>
        <begin position="432"/>
        <end position="458"/>
    </location>
</feature>
<comment type="caution">
    <text evidence="9">The sequence shown here is derived from an EMBL/GenBank/DDBJ whole genome shotgun (WGS) entry which is preliminary data.</text>
</comment>
<gene>
    <name evidence="9" type="ORF">G1C95_1550</name>
</gene>
<evidence type="ECO:0000256" key="5">
    <source>
        <dbReference type="ARBA" id="ARBA00023136"/>
    </source>
</evidence>
<keyword evidence="2" id="KW-1003">Cell membrane</keyword>
<comment type="subcellular location">
    <subcellularLocation>
        <location evidence="1">Cell membrane</location>
        <topology evidence="1">Multi-pass membrane protein</topology>
    </subcellularLocation>
</comment>
<dbReference type="AlphaFoldDB" id="A0A7Y0EQZ6"/>
<sequence>MMRLAWEQIKHAPGRLAAVLIAVVLSAAMLAGTVVFSATSNASMAASTAAPLKPADLVIDANGKDSGGLDSDWADQILDDSGIREQVAATSPYLAATFTAYGQQARGSASVYSISSEPTLRWFGLKQGRWPTGNGEVVISQDTADQLGIRSGDTITLKATDGMTRTVAVVGINDVTFKPLTGTDYALYADPAFFGDTVPGDLLVKLKDPNQATALLPRLAHSAEAQGFAAFTGADMTRQAAAMLAGGSTQLTVIMAVFALIATLCAMMVISGTYRTLIAQRARDIAMLRLVGARRSAVRAMVLAEALFTGIIGAVIGGVLGAGGAYAAMVATGQAYGGFAANPALLVGALALAVASTVIAAWTSVRHATRIPPIRALDAAASETSKVSDDGRLEHRRAMLCAAIGLVLAVLGVALLWLGADRHAMPLALVGGLALAAGLVLALPVMMAALMPAAGRILTVGGLSGRLAASNLMANARRAGSTITAVAFGVTLIAALASAAATGQATIMSDNEHRYPISAALATPDGTTLSDKVLRRTGEVTDAAGTYPVRTATIDHAPDGGKATPQVLEVIPDQAASVFAADDDWHPARDGADSAMPVALVHPRYMKAIGAAAGEQIDLEVAGMPFTVVAQPSQLTESPRLAVIITDAQLAALPQGEQLTSQLVTSQVWFKARLGTSRAQLAAQVNRLAVADPEATVSGGIAESADILNVLNLLLTLSYAMLAVTVLISLAGLTNQLALAITERSREISMLRALGTRRSVIRGSIAWEALVQTVFGTAVGLVVGLPLGVAGVKAQIGGMTRWFAVSLPWAQVAVLAVVLIVAGLIASVIPARHATRIQPAQGLTS</sequence>